<dbReference type="EMBL" id="WODC01000009">
    <property type="protein sequence ID" value="MUM78491.1"/>
    <property type="molecule type" value="Genomic_DNA"/>
</dbReference>
<dbReference type="AlphaFoldDB" id="A0A7K1KRJ8"/>
<evidence type="ECO:0000259" key="1">
    <source>
        <dbReference type="PROSITE" id="PS50801"/>
    </source>
</evidence>
<comment type="caution">
    <text evidence="2">The sequence shown here is derived from an EMBL/GenBank/DDBJ whole genome shotgun (WGS) entry which is preliminary data.</text>
</comment>
<dbReference type="CDD" id="cd07043">
    <property type="entry name" value="STAS_anti-anti-sigma_factors"/>
    <property type="match status" value="1"/>
</dbReference>
<reference evidence="2 3" key="1">
    <citation type="submission" date="2019-11" db="EMBL/GenBank/DDBJ databases">
        <title>Pseudodesulfovibrio alkaliphilus, sp. nov., an alkaliphilic sulfate-reducing bacteria from mud volcano of Taman peninsula, Russia.</title>
        <authorList>
            <person name="Frolova A."/>
            <person name="Merkel A.Y."/>
            <person name="Slobodkin A.I."/>
        </authorList>
    </citation>
    <scope>NUCLEOTIDE SEQUENCE [LARGE SCALE GENOMIC DNA]</scope>
    <source>
        <strain evidence="2 3">F-1</strain>
    </source>
</reference>
<dbReference type="PANTHER" id="PTHR33495:SF2">
    <property type="entry name" value="ANTI-SIGMA FACTOR ANTAGONIST TM_1081-RELATED"/>
    <property type="match status" value="1"/>
</dbReference>
<gene>
    <name evidence="2" type="ORF">GKC30_12680</name>
</gene>
<dbReference type="Pfam" id="PF01740">
    <property type="entry name" value="STAS"/>
    <property type="match status" value="1"/>
</dbReference>
<proteinExistence type="predicted"/>
<evidence type="ECO:0000313" key="2">
    <source>
        <dbReference type="EMBL" id="MUM78491.1"/>
    </source>
</evidence>
<dbReference type="PANTHER" id="PTHR33495">
    <property type="entry name" value="ANTI-SIGMA FACTOR ANTAGONIST TM_1081-RELATED-RELATED"/>
    <property type="match status" value="1"/>
</dbReference>
<dbReference type="InterPro" id="IPR036513">
    <property type="entry name" value="STAS_dom_sf"/>
</dbReference>
<dbReference type="GO" id="GO:0043856">
    <property type="term" value="F:anti-sigma factor antagonist activity"/>
    <property type="evidence" value="ECO:0007669"/>
    <property type="project" value="TreeGrafter"/>
</dbReference>
<keyword evidence="3" id="KW-1185">Reference proteome</keyword>
<accession>A0A7K1KRJ8</accession>
<dbReference type="Proteomes" id="UP000461162">
    <property type="component" value="Unassembled WGS sequence"/>
</dbReference>
<protein>
    <submittedName>
        <fullName evidence="2">STAS domain-containing protein</fullName>
    </submittedName>
</protein>
<dbReference type="InterPro" id="IPR002645">
    <property type="entry name" value="STAS_dom"/>
</dbReference>
<dbReference type="SUPFAM" id="SSF52091">
    <property type="entry name" value="SpoIIaa-like"/>
    <property type="match status" value="1"/>
</dbReference>
<organism evidence="2 3">
    <name type="scientific">Pseudodesulfovibrio alkaliphilus</name>
    <dbReference type="NCBI Taxonomy" id="2661613"/>
    <lineage>
        <taxon>Bacteria</taxon>
        <taxon>Pseudomonadati</taxon>
        <taxon>Thermodesulfobacteriota</taxon>
        <taxon>Desulfovibrionia</taxon>
        <taxon>Desulfovibrionales</taxon>
        <taxon>Desulfovibrionaceae</taxon>
    </lineage>
</organism>
<evidence type="ECO:0000313" key="3">
    <source>
        <dbReference type="Proteomes" id="UP000461162"/>
    </source>
</evidence>
<name>A0A7K1KRJ8_9BACT</name>
<dbReference type="PROSITE" id="PS50801">
    <property type="entry name" value="STAS"/>
    <property type="match status" value="1"/>
</dbReference>
<dbReference type="Gene3D" id="3.30.750.24">
    <property type="entry name" value="STAS domain"/>
    <property type="match status" value="1"/>
</dbReference>
<sequence>MEERTMGNAVILRPREERLDAANSGLLKSRFVDMVNDGHRSFVIDLSAVDFMDSTGLAALMSCLKTLGGQGEIVLASLTGKVRKLFALTRLDQGVFRLFASTEEALAALDGKGG</sequence>
<dbReference type="RefSeq" id="WP_155935283.1">
    <property type="nucleotide sequence ID" value="NZ_WODC01000009.1"/>
</dbReference>
<feature type="domain" description="STAS" evidence="1">
    <location>
        <begin position="19"/>
        <end position="109"/>
    </location>
</feature>